<feature type="transmembrane region" description="Helical" evidence="1">
    <location>
        <begin position="78"/>
        <end position="100"/>
    </location>
</feature>
<feature type="transmembrane region" description="Helical" evidence="1">
    <location>
        <begin position="167"/>
        <end position="186"/>
    </location>
</feature>
<dbReference type="AlphaFoldDB" id="A0A6C0GZG1"/>
<keyword evidence="1" id="KW-0472">Membrane</keyword>
<sequence length="216" mass="24267">MDKYNKKNIQIEPFFDLILKALKKVFIAIIKGVCQPIISIMRKIAKIVVDFIANTVLRPIFRPIGQALKILVLPFKPIFAFIGKILDFIVSIIKFIATVIDMILSLPFRILGGIGLITYPDPPDPRLTNLGDLKAITKMSNVVGNINSTLTDSAKDAGKVINKPNMIIFFTILTLSLIFLMMYFFYEQFGDLVNGILGFFLKLLYGSSSNKPMDEE</sequence>
<proteinExistence type="predicted"/>
<evidence type="ECO:0000313" key="2">
    <source>
        <dbReference type="EMBL" id="QHT73704.1"/>
    </source>
</evidence>
<protein>
    <submittedName>
        <fullName evidence="2">Uncharacterized protein</fullName>
    </submittedName>
</protein>
<accession>A0A6C0GZG1</accession>
<keyword evidence="1" id="KW-1133">Transmembrane helix</keyword>
<evidence type="ECO:0000256" key="1">
    <source>
        <dbReference type="SAM" id="Phobius"/>
    </source>
</evidence>
<reference evidence="2" key="1">
    <citation type="journal article" date="2020" name="Nature">
        <title>Giant virus diversity and host interactions through global metagenomics.</title>
        <authorList>
            <person name="Schulz F."/>
            <person name="Roux S."/>
            <person name="Paez-Espino D."/>
            <person name="Jungbluth S."/>
            <person name="Walsh D.A."/>
            <person name="Denef V.J."/>
            <person name="McMahon K.D."/>
            <person name="Konstantinidis K.T."/>
            <person name="Eloe-Fadrosh E.A."/>
            <person name="Kyrpides N.C."/>
            <person name="Woyke T."/>
        </authorList>
    </citation>
    <scope>NUCLEOTIDE SEQUENCE</scope>
    <source>
        <strain evidence="2">GVMAG-M-3300023179-4</strain>
    </source>
</reference>
<keyword evidence="1" id="KW-0812">Transmembrane</keyword>
<dbReference type="EMBL" id="MN739831">
    <property type="protein sequence ID" value="QHT73704.1"/>
    <property type="molecule type" value="Genomic_DNA"/>
</dbReference>
<name>A0A6C0GZG1_9ZZZZ</name>
<organism evidence="2">
    <name type="scientific">viral metagenome</name>
    <dbReference type="NCBI Taxonomy" id="1070528"/>
    <lineage>
        <taxon>unclassified sequences</taxon>
        <taxon>metagenomes</taxon>
        <taxon>organismal metagenomes</taxon>
    </lineage>
</organism>